<keyword evidence="2" id="KW-1185">Reference proteome</keyword>
<protein>
    <submittedName>
        <fullName evidence="1">Uncharacterized protein</fullName>
    </submittedName>
</protein>
<evidence type="ECO:0000313" key="1">
    <source>
        <dbReference type="EMBL" id="KAK5970405.1"/>
    </source>
</evidence>
<proteinExistence type="predicted"/>
<evidence type="ECO:0000313" key="2">
    <source>
        <dbReference type="Proteomes" id="UP001331761"/>
    </source>
</evidence>
<gene>
    <name evidence="1" type="ORF">GCK32_009634</name>
</gene>
<accession>A0AAN8FIQ2</accession>
<sequence>MYKRQLSTRVRLSGFNECTCTSTDRYKRESVISVSNDRVCTSDNCQKEISVIHLHKANYRQLSQKERNF</sequence>
<dbReference type="EMBL" id="WIXE01019027">
    <property type="protein sequence ID" value="KAK5970405.1"/>
    <property type="molecule type" value="Genomic_DNA"/>
</dbReference>
<reference evidence="1 2" key="1">
    <citation type="submission" date="2019-10" db="EMBL/GenBank/DDBJ databases">
        <title>Assembly and Annotation for the nematode Trichostrongylus colubriformis.</title>
        <authorList>
            <person name="Martin J."/>
        </authorList>
    </citation>
    <scope>NUCLEOTIDE SEQUENCE [LARGE SCALE GENOMIC DNA]</scope>
    <source>
        <strain evidence="1">G859</strain>
        <tissue evidence="1">Whole worm</tissue>
    </source>
</reference>
<dbReference type="AlphaFoldDB" id="A0AAN8FIQ2"/>
<name>A0AAN8FIQ2_TRICO</name>
<dbReference type="Proteomes" id="UP001331761">
    <property type="component" value="Unassembled WGS sequence"/>
</dbReference>
<comment type="caution">
    <text evidence="1">The sequence shown here is derived from an EMBL/GenBank/DDBJ whole genome shotgun (WGS) entry which is preliminary data.</text>
</comment>
<organism evidence="1 2">
    <name type="scientific">Trichostrongylus colubriformis</name>
    <name type="common">Black scour worm</name>
    <dbReference type="NCBI Taxonomy" id="6319"/>
    <lineage>
        <taxon>Eukaryota</taxon>
        <taxon>Metazoa</taxon>
        <taxon>Ecdysozoa</taxon>
        <taxon>Nematoda</taxon>
        <taxon>Chromadorea</taxon>
        <taxon>Rhabditida</taxon>
        <taxon>Rhabditina</taxon>
        <taxon>Rhabditomorpha</taxon>
        <taxon>Strongyloidea</taxon>
        <taxon>Trichostrongylidae</taxon>
        <taxon>Trichostrongylus</taxon>
    </lineage>
</organism>